<evidence type="ECO:0000313" key="2">
    <source>
        <dbReference type="Proteomes" id="UP000626109"/>
    </source>
</evidence>
<feature type="non-terminal residue" evidence="1">
    <location>
        <position position="1"/>
    </location>
</feature>
<evidence type="ECO:0000313" key="1">
    <source>
        <dbReference type="EMBL" id="CAE8711168.1"/>
    </source>
</evidence>
<dbReference type="Proteomes" id="UP000626109">
    <property type="component" value="Unassembled WGS sequence"/>
</dbReference>
<name>A0A813KV59_POLGL</name>
<accession>A0A813KV59</accession>
<gene>
    <name evidence="1" type="ORF">PGLA2088_LOCUS36345</name>
</gene>
<feature type="non-terminal residue" evidence="1">
    <location>
        <position position="152"/>
    </location>
</feature>
<organism evidence="1 2">
    <name type="scientific">Polarella glacialis</name>
    <name type="common">Dinoflagellate</name>
    <dbReference type="NCBI Taxonomy" id="89957"/>
    <lineage>
        <taxon>Eukaryota</taxon>
        <taxon>Sar</taxon>
        <taxon>Alveolata</taxon>
        <taxon>Dinophyceae</taxon>
        <taxon>Suessiales</taxon>
        <taxon>Suessiaceae</taxon>
        <taxon>Polarella</taxon>
    </lineage>
</organism>
<dbReference type="EMBL" id="CAJNNW010032123">
    <property type="protein sequence ID" value="CAE8711168.1"/>
    <property type="molecule type" value="Genomic_DNA"/>
</dbReference>
<sequence>GAFRFLFTQQLLRMSWFPQTQLPAQDQPPQLMWCPYTGAAPLMQQCGAQPMWAAAANNCFQAAAEAAAAAAGACASAGVCNPGAMAAQSIAPGLWCVIVADPSQMQQGMTLPPTFQPQMVPQMMQGIQLLDHLPADPSMLRAPEQPTRSGVP</sequence>
<proteinExistence type="predicted"/>
<comment type="caution">
    <text evidence="1">The sequence shown here is derived from an EMBL/GenBank/DDBJ whole genome shotgun (WGS) entry which is preliminary data.</text>
</comment>
<protein>
    <submittedName>
        <fullName evidence="1">Uncharacterized protein</fullName>
    </submittedName>
</protein>
<reference evidence="1" key="1">
    <citation type="submission" date="2021-02" db="EMBL/GenBank/DDBJ databases">
        <authorList>
            <person name="Dougan E. K."/>
            <person name="Rhodes N."/>
            <person name="Thang M."/>
            <person name="Chan C."/>
        </authorList>
    </citation>
    <scope>NUCLEOTIDE SEQUENCE</scope>
</reference>
<dbReference type="AlphaFoldDB" id="A0A813KV59"/>